<dbReference type="InterPro" id="IPR050109">
    <property type="entry name" value="HTH-type_TetR-like_transc_reg"/>
</dbReference>
<dbReference type="KEGG" id="nah:F5544_36680"/>
<evidence type="ECO:0000313" key="8">
    <source>
        <dbReference type="Proteomes" id="UP000503540"/>
    </source>
</evidence>
<feature type="region of interest" description="Disordered" evidence="5">
    <location>
        <begin position="1"/>
        <end position="27"/>
    </location>
</feature>
<dbReference type="GO" id="GO:0000976">
    <property type="term" value="F:transcription cis-regulatory region binding"/>
    <property type="evidence" value="ECO:0007669"/>
    <property type="project" value="TreeGrafter"/>
</dbReference>
<evidence type="ECO:0000259" key="6">
    <source>
        <dbReference type="PROSITE" id="PS50977"/>
    </source>
</evidence>
<dbReference type="Pfam" id="PF00440">
    <property type="entry name" value="TetR_N"/>
    <property type="match status" value="1"/>
</dbReference>
<feature type="compositionally biased region" description="Basic and acidic residues" evidence="5">
    <location>
        <begin position="15"/>
        <end position="27"/>
    </location>
</feature>
<evidence type="ECO:0000256" key="5">
    <source>
        <dbReference type="SAM" id="MobiDB-lite"/>
    </source>
</evidence>
<dbReference type="InterPro" id="IPR036271">
    <property type="entry name" value="Tet_transcr_reg_TetR-rel_C_sf"/>
</dbReference>
<dbReference type="Proteomes" id="UP000503540">
    <property type="component" value="Chromosome"/>
</dbReference>
<dbReference type="EMBL" id="CP046172">
    <property type="protein sequence ID" value="QIS15164.1"/>
    <property type="molecule type" value="Genomic_DNA"/>
</dbReference>
<dbReference type="RefSeq" id="WP_167477459.1">
    <property type="nucleotide sequence ID" value="NZ_CP046172.1"/>
</dbReference>
<keyword evidence="8" id="KW-1185">Reference proteome</keyword>
<dbReference type="SUPFAM" id="SSF48498">
    <property type="entry name" value="Tetracyclin repressor-like, C-terminal domain"/>
    <property type="match status" value="1"/>
</dbReference>
<evidence type="ECO:0000256" key="1">
    <source>
        <dbReference type="ARBA" id="ARBA00023015"/>
    </source>
</evidence>
<dbReference type="InterPro" id="IPR009057">
    <property type="entry name" value="Homeodomain-like_sf"/>
</dbReference>
<accession>A0A6G9YPM5</accession>
<dbReference type="PANTHER" id="PTHR30055">
    <property type="entry name" value="HTH-TYPE TRANSCRIPTIONAL REGULATOR RUTR"/>
    <property type="match status" value="1"/>
</dbReference>
<keyword evidence="2 4" id="KW-0238">DNA-binding</keyword>
<feature type="DNA-binding region" description="H-T-H motif" evidence="4">
    <location>
        <begin position="48"/>
        <end position="67"/>
    </location>
</feature>
<dbReference type="PANTHER" id="PTHR30055:SF234">
    <property type="entry name" value="HTH-TYPE TRANSCRIPTIONAL REGULATOR BETI"/>
    <property type="match status" value="1"/>
</dbReference>
<keyword evidence="3" id="KW-0804">Transcription</keyword>
<dbReference type="GO" id="GO:0003700">
    <property type="term" value="F:DNA-binding transcription factor activity"/>
    <property type="evidence" value="ECO:0007669"/>
    <property type="project" value="TreeGrafter"/>
</dbReference>
<evidence type="ECO:0000256" key="2">
    <source>
        <dbReference type="ARBA" id="ARBA00023125"/>
    </source>
</evidence>
<dbReference type="Pfam" id="PF17926">
    <property type="entry name" value="TetR_C_21"/>
    <property type="match status" value="1"/>
</dbReference>
<dbReference type="Gene3D" id="1.10.357.10">
    <property type="entry name" value="Tetracycline Repressor, domain 2"/>
    <property type="match status" value="1"/>
</dbReference>
<feature type="domain" description="HTH tetR-type" evidence="6">
    <location>
        <begin position="25"/>
        <end position="85"/>
    </location>
</feature>
<reference evidence="7 8" key="1">
    <citation type="journal article" date="2019" name="ACS Chem. Biol.">
        <title>Identification and Mobilization of a Cryptic Antibiotic Biosynthesis Gene Locus from a Human-Pathogenic Nocardia Isolate.</title>
        <authorList>
            <person name="Herisse M."/>
            <person name="Ishida K."/>
            <person name="Porter J.L."/>
            <person name="Howden B."/>
            <person name="Hertweck C."/>
            <person name="Stinear T.P."/>
            <person name="Pidot S.J."/>
        </authorList>
    </citation>
    <scope>NUCLEOTIDE SEQUENCE [LARGE SCALE GENOMIC DNA]</scope>
    <source>
        <strain evidence="7 8">AUSMDU00012717</strain>
    </source>
</reference>
<dbReference type="AlphaFoldDB" id="A0A6G9YPM5"/>
<dbReference type="PROSITE" id="PS50977">
    <property type="entry name" value="HTH_TETR_2"/>
    <property type="match status" value="1"/>
</dbReference>
<dbReference type="PRINTS" id="PR00455">
    <property type="entry name" value="HTHTETR"/>
</dbReference>
<name>A0A6G9YPM5_9NOCA</name>
<evidence type="ECO:0000256" key="3">
    <source>
        <dbReference type="ARBA" id="ARBA00023163"/>
    </source>
</evidence>
<gene>
    <name evidence="7" type="ORF">F5544_36680</name>
</gene>
<evidence type="ECO:0000313" key="7">
    <source>
        <dbReference type="EMBL" id="QIS15164.1"/>
    </source>
</evidence>
<evidence type="ECO:0000256" key="4">
    <source>
        <dbReference type="PROSITE-ProRule" id="PRU00335"/>
    </source>
</evidence>
<proteinExistence type="predicted"/>
<keyword evidence="1" id="KW-0805">Transcription regulation</keyword>
<protein>
    <submittedName>
        <fullName evidence="7">TetR family transcriptional regulator</fullName>
    </submittedName>
</protein>
<dbReference type="InterPro" id="IPR041467">
    <property type="entry name" value="Sco4008_C"/>
</dbReference>
<dbReference type="InterPro" id="IPR001647">
    <property type="entry name" value="HTH_TetR"/>
</dbReference>
<sequence>MTSESGTKQGPRRSPNAEERKRDAERSRQALLSAALDEFSEKGFDRARIQDIADRAGLNKQLIGYYFGGKEGLYREIQRGWRESEADFADPALPLEEVVDRYLRAGLADPRAARLTAWRGLTAADAESDLAEEARSDLANLHRAKERGEIAAELDPAFIRIVLTAIVMAPAVLPGTILGMTGIRPGTPEFEDYYRTQLRGLMRRIADGSVDFRPGGEPVE</sequence>
<organism evidence="7 8">
    <name type="scientific">Nocardia arthritidis</name>
    <dbReference type="NCBI Taxonomy" id="228602"/>
    <lineage>
        <taxon>Bacteria</taxon>
        <taxon>Bacillati</taxon>
        <taxon>Actinomycetota</taxon>
        <taxon>Actinomycetes</taxon>
        <taxon>Mycobacteriales</taxon>
        <taxon>Nocardiaceae</taxon>
        <taxon>Nocardia</taxon>
    </lineage>
</organism>
<dbReference type="SUPFAM" id="SSF46689">
    <property type="entry name" value="Homeodomain-like"/>
    <property type="match status" value="1"/>
</dbReference>